<comment type="caution">
    <text evidence="1">The sequence shown here is derived from an EMBL/GenBank/DDBJ whole genome shotgun (WGS) entry which is preliminary data.</text>
</comment>
<evidence type="ECO:0000313" key="2">
    <source>
        <dbReference type="Proteomes" id="UP000011885"/>
    </source>
</evidence>
<protein>
    <submittedName>
        <fullName evidence="1">Uncharacterized protein</fullName>
    </submittedName>
</protein>
<name>M5TYF0_9BACT</name>
<proteinExistence type="predicted"/>
<dbReference type="Proteomes" id="UP000011885">
    <property type="component" value="Unassembled WGS sequence"/>
</dbReference>
<gene>
    <name evidence="1" type="ORF">RSSM_04335</name>
</gene>
<sequence length="196" mass="21324">MTSCGIDGDDGLLGLDSVEKLRDCCDFVRLFGRRQLPQADPSFYRQGTDQDQRTKATGTIMSVTKSLDVDSYDIQFTVLPLAGESFDPTLKTALKGGRLERHQHTTDGVMRGNTRGQLQTICQPVFIALSPSADCLGAVCTSDVSHDANQDNIAKQMPLVDVRTRIGQFGKVIEDVFSTTLSRLLLGHVAALGISF</sequence>
<evidence type="ECO:0000313" key="1">
    <source>
        <dbReference type="EMBL" id="EMI54232.1"/>
    </source>
</evidence>
<keyword evidence="2" id="KW-1185">Reference proteome</keyword>
<reference evidence="1 2" key="1">
    <citation type="journal article" date="2013" name="Mar. Genomics">
        <title>Expression of sulfatases in Rhodopirellula baltica and the diversity of sulfatases in the genus Rhodopirellula.</title>
        <authorList>
            <person name="Wegner C.E."/>
            <person name="Richter-Heitmann T."/>
            <person name="Klindworth A."/>
            <person name="Klockow C."/>
            <person name="Richter M."/>
            <person name="Achstetter T."/>
            <person name="Glockner F.O."/>
            <person name="Harder J."/>
        </authorList>
    </citation>
    <scope>NUCLEOTIDE SEQUENCE [LARGE SCALE GENOMIC DNA]</scope>
    <source>
        <strain evidence="1 2">SM41</strain>
    </source>
</reference>
<organism evidence="1 2">
    <name type="scientific">Rhodopirellula sallentina SM41</name>
    <dbReference type="NCBI Taxonomy" id="1263870"/>
    <lineage>
        <taxon>Bacteria</taxon>
        <taxon>Pseudomonadati</taxon>
        <taxon>Planctomycetota</taxon>
        <taxon>Planctomycetia</taxon>
        <taxon>Pirellulales</taxon>
        <taxon>Pirellulaceae</taxon>
        <taxon>Rhodopirellula</taxon>
    </lineage>
</organism>
<dbReference type="EMBL" id="ANOH01000288">
    <property type="protein sequence ID" value="EMI54232.1"/>
    <property type="molecule type" value="Genomic_DNA"/>
</dbReference>
<dbReference type="PATRIC" id="fig|1263870.3.peg.4582"/>
<dbReference type="AlphaFoldDB" id="M5TYF0"/>
<accession>M5TYF0</accession>